<dbReference type="Proteomes" id="UP000275256">
    <property type="component" value="Unassembled WGS sequence"/>
</dbReference>
<dbReference type="Gene3D" id="2.60.120.260">
    <property type="entry name" value="Galactose-binding domain-like"/>
    <property type="match status" value="3"/>
</dbReference>
<dbReference type="EMBL" id="REFW01000001">
    <property type="protein sequence ID" value="RMB61987.1"/>
    <property type="molecule type" value="Genomic_DNA"/>
</dbReference>
<dbReference type="Pfam" id="PF10633">
    <property type="entry name" value="NPCBM_assoc"/>
    <property type="match status" value="1"/>
</dbReference>
<evidence type="ECO:0000259" key="1">
    <source>
        <dbReference type="SMART" id="SM00776"/>
    </source>
</evidence>
<dbReference type="Pfam" id="PF18080">
    <property type="entry name" value="Gal_mutarotas_3"/>
    <property type="match status" value="1"/>
</dbReference>
<sequence length="1765" mass="188516">MIGGVSLSTLVAQALEYTPIPQSQLSLVSASSQQLTGEPAPSGPSAAILDGNNATYWHSQYSSLVPAPHVLTFKVADAPVRLGRVRLLPRQNSGSGLINEYELRTASGDCTVDAGYTVAKSGALPFTDRTAERVIALDAPVMANCVRVVYKSSWGGDGSVQATATLADFNADTATGDVDPVDPTDPPTGVVVVVPAGAVELVDGDLKVRLHPGFPQVVDYRLGTQQMAGRLGNALTSVLINEVQQAVTVTAPVRAADGKSATYSLTFPGLPGVSMDAVASVADGAFTLTFTNLVDPNNDVNRLRIPNHNLVTVGSADSASQLTAGMLNVDRTVNGDRFENVAATSAGGVQGSWMVMANNSTLAAAFDSNSTDDNTATAAAAARVQGSNNRWQRQIVADGSTKLGSVWAGTWTWLGEAVETYEGSLGRDADPYLTVKITGDANDDGQVDWQDAGIAARDIVAPSNGMGDVKNDVISRIPFNIVSQATHPFLRTLDDTKRISLATDNLGQKALLKGYEAEGHDSAHPDYAGHYNERAGGLAELKILADEGVNYNTHYGVHVNATESYSEAKAFSEDLLRMPPQKAWGWMNQSYYINGPKDLATKNVLQRFQDFWDERPANLDWLYMDVYYPSGWEGERLSDALEEQGWVIGSEWSNKFPEHNIWSHWSQDEPYGGQTNKGIQSNVIRFVENSRRDTWNPHPILSNSNVVDFEGWSGKVDYNSFIKNIWARNLPVKFLQQSDIVKWEPTQITFKNGTVASSTVASIPGTVVPTDRSFVYDGATVYQGGSYLLPWKDGGEDRLYHYNTTTAASEWTLTNSWKGQGTLELFKLTDTGRVKISDIIPVNGKITIPGAEVGVAYVLYPTSKVPAAKAPNWGQGSHINDPSFFSGTLDAYQKTGDVKIVKSARANSEVEMGAGPASISQELNLSAGTYSAWAWIMVDRGKTRPVTVEASGVTKAGYSTFADGKASNTITASTVENATASDEKRATNYQRVRVTFTSTGAPVTLTVRAGDGDAKVWVEDLRVVKWKAPADADAPAGTIYFQDFENVDVGYYPFVTGYTNRGGDARTQLAEKHAPYSQKGWWGVSLDDKVVEGGKLNDNVLDGTWSLMANNENTGEILKTAPGAINFEAGRKYLVSFDYQTTFADQYRVRLGHDVLNASGSTAVSTVSDVLGEKRTTTRWSKEFNASECGVPFIAIDKLQGPNTQHNMTIDNMRVQDIGAADSGACIAGGMEAPAAVSAGDDFTVTTTVTGYNDGITNVTHALDLPAGWTSKVATAGKSTLAFGESSVQTWTVTNPTNAEDSTIGFTGTATVAGKVSTVTGQAFVRVIAPLPGGEIYLSDMQERVTSATVGYGTLQWDKSSGGGPLKLRGETYPKGIGAHAISKIDFDLKAECTVFQATVGVDDVQATRGSVSFAVHGDNNTLLAQSPVLKGNGATYVFNVDITGVTSLSLRAGDGGDGNGNDHADWAAARVTCGNEEPPALDPKVSATPAVVEPGEVVTVALTGFAPKTDGGDVEVRIGDELVATADIDADGNGTATVTVPADAADGTLTMSVSQPGADVEAIAVSVTVKKAVDPSPEPTVTPTVKPTVTPTVKPTVTPTVKPTVTPTVKPSVKPTLTPSVKPTFKPEDVYTTPGYHTVNGRQWFTRCEPYSVTFRCWTSIWSTQVTHEGGRFVSKTGWFHNNLTYLPSPRSSWTSNPLGRTNNWTASDGRQWYTECDTATTGRNGCRSYLYVSGVVESSPKAGGGYSYTLVNKWVFNNIVLFT</sequence>
<dbReference type="Gene3D" id="3.20.20.80">
    <property type="entry name" value="Glycosidases"/>
    <property type="match status" value="1"/>
</dbReference>
<reference evidence="2 3" key="1">
    <citation type="submission" date="2018-10" db="EMBL/GenBank/DDBJ databases">
        <title>Tessaracoccus antarcticuss sp. nov., isolated from sediment.</title>
        <authorList>
            <person name="Zhou L.Y."/>
            <person name="Du Z.J."/>
        </authorList>
    </citation>
    <scope>NUCLEOTIDE SEQUENCE [LARGE SCALE GENOMIC DNA]</scope>
    <source>
        <strain evidence="2 3">JDX10</strain>
    </source>
</reference>
<protein>
    <recommendedName>
        <fullName evidence="1">Glycosyl hydrolase family 98 putative carbohydrate-binding module domain-containing protein</fullName>
    </recommendedName>
</protein>
<dbReference type="Pfam" id="PF17974">
    <property type="entry name" value="GalBD_like"/>
    <property type="match status" value="1"/>
</dbReference>
<dbReference type="GO" id="GO:0030246">
    <property type="term" value="F:carbohydrate binding"/>
    <property type="evidence" value="ECO:0007669"/>
    <property type="project" value="InterPro"/>
</dbReference>
<proteinExistence type="predicted"/>
<dbReference type="SMART" id="SM00776">
    <property type="entry name" value="NPCBM"/>
    <property type="match status" value="1"/>
</dbReference>
<feature type="domain" description="Glycosyl hydrolase family 98 putative carbohydrate-binding module" evidence="1">
    <location>
        <begin position="1332"/>
        <end position="1474"/>
    </location>
</feature>
<dbReference type="Pfam" id="PF08305">
    <property type="entry name" value="NPCBM"/>
    <property type="match status" value="1"/>
</dbReference>
<dbReference type="Gene3D" id="2.60.120.1060">
    <property type="entry name" value="NPCBM/NEW2 domain"/>
    <property type="match status" value="1"/>
</dbReference>
<dbReference type="InterPro" id="IPR008979">
    <property type="entry name" value="Galactose-bd-like_sf"/>
</dbReference>
<dbReference type="InterPro" id="IPR014718">
    <property type="entry name" value="GH-type_carb-bd"/>
</dbReference>
<accession>A0A3M0GC22</accession>
<keyword evidence="3" id="KW-1185">Reference proteome</keyword>
<dbReference type="InterPro" id="IPR035364">
    <property type="entry name" value="Beta_sandwich_GH101"/>
</dbReference>
<dbReference type="SUPFAM" id="SSF49785">
    <property type="entry name" value="Galactose-binding domain-like"/>
    <property type="match status" value="2"/>
</dbReference>
<dbReference type="InterPro" id="IPR040633">
    <property type="entry name" value="Gal_mutarotas_3"/>
</dbReference>
<dbReference type="Pfam" id="PF17451">
    <property type="entry name" value="Glyco_hyd_101C"/>
    <property type="match status" value="1"/>
</dbReference>
<dbReference type="Gene3D" id="2.70.98.10">
    <property type="match status" value="1"/>
</dbReference>
<gene>
    <name evidence="2" type="ORF">EAX62_05205</name>
</gene>
<name>A0A3M0GC22_9ACTN</name>
<evidence type="ECO:0000313" key="2">
    <source>
        <dbReference type="EMBL" id="RMB61987.1"/>
    </source>
</evidence>
<dbReference type="Pfam" id="PF12905">
    <property type="entry name" value="Glyco_hydro_101"/>
    <property type="match status" value="1"/>
</dbReference>
<dbReference type="InterPro" id="IPR013222">
    <property type="entry name" value="Glyco_hyd_98_carb-bd"/>
</dbReference>
<evidence type="ECO:0000313" key="3">
    <source>
        <dbReference type="Proteomes" id="UP000275256"/>
    </source>
</evidence>
<dbReference type="InterPro" id="IPR018905">
    <property type="entry name" value="A-galactase_NEW3"/>
</dbReference>
<dbReference type="CDD" id="cd14244">
    <property type="entry name" value="GH_101_like"/>
    <property type="match status" value="1"/>
</dbReference>
<comment type="caution">
    <text evidence="2">The sequence shown here is derived from an EMBL/GenBank/DDBJ whole genome shotgun (WGS) entry which is preliminary data.</text>
</comment>
<dbReference type="GO" id="GO:0033926">
    <property type="term" value="F:endo-alpha-N-acetylgalactosaminidase activity"/>
    <property type="evidence" value="ECO:0007669"/>
    <property type="project" value="InterPro"/>
</dbReference>
<dbReference type="Pfam" id="PF00754">
    <property type="entry name" value="F5_F8_type_C"/>
    <property type="match status" value="1"/>
</dbReference>
<dbReference type="InterPro" id="IPR025706">
    <property type="entry name" value="Endoa_GalNAc"/>
</dbReference>
<dbReference type="InterPro" id="IPR040502">
    <property type="entry name" value="GH101_dom-6"/>
</dbReference>
<dbReference type="InterPro" id="IPR000421">
    <property type="entry name" value="FA58C"/>
</dbReference>
<dbReference type="InterPro" id="IPR038637">
    <property type="entry name" value="NPCBM_sf"/>
</dbReference>
<organism evidence="2 3">
    <name type="scientific">Tessaracoccus antarcticus</name>
    <dbReference type="NCBI Taxonomy" id="2479848"/>
    <lineage>
        <taxon>Bacteria</taxon>
        <taxon>Bacillati</taxon>
        <taxon>Actinomycetota</taxon>
        <taxon>Actinomycetes</taxon>
        <taxon>Propionibacteriales</taxon>
        <taxon>Propionibacteriaceae</taxon>
        <taxon>Tessaracoccus</taxon>
    </lineage>
</organism>